<dbReference type="GO" id="GO:0015854">
    <property type="term" value="P:guanine transport"/>
    <property type="evidence" value="ECO:0007669"/>
    <property type="project" value="TreeGrafter"/>
</dbReference>
<evidence type="ECO:0000256" key="7">
    <source>
        <dbReference type="SAM" id="Phobius"/>
    </source>
</evidence>
<comment type="caution">
    <text evidence="8">The sequence shown here is derived from an EMBL/GenBank/DDBJ whole genome shotgun (WGS) entry which is preliminary data.</text>
</comment>
<evidence type="ECO:0000313" key="8">
    <source>
        <dbReference type="EMBL" id="KAG9325138.1"/>
    </source>
</evidence>
<evidence type="ECO:0000256" key="1">
    <source>
        <dbReference type="ARBA" id="ARBA00004127"/>
    </source>
</evidence>
<dbReference type="GO" id="GO:0005886">
    <property type="term" value="C:plasma membrane"/>
    <property type="evidence" value="ECO:0007669"/>
    <property type="project" value="TreeGrafter"/>
</dbReference>
<dbReference type="GO" id="GO:0015853">
    <property type="term" value="P:adenine transport"/>
    <property type="evidence" value="ECO:0007669"/>
    <property type="project" value="TreeGrafter"/>
</dbReference>
<keyword evidence="5 7" id="KW-1133">Transmembrane helix</keyword>
<dbReference type="GO" id="GO:0005345">
    <property type="term" value="F:purine nucleobase transmembrane transporter activity"/>
    <property type="evidence" value="ECO:0007669"/>
    <property type="project" value="TreeGrafter"/>
</dbReference>
<feature type="transmembrane region" description="Helical" evidence="7">
    <location>
        <begin position="297"/>
        <end position="321"/>
    </location>
</feature>
<feature type="transmembrane region" description="Helical" evidence="7">
    <location>
        <begin position="180"/>
        <end position="211"/>
    </location>
</feature>
<evidence type="ECO:0000313" key="9">
    <source>
        <dbReference type="Proteomes" id="UP000717515"/>
    </source>
</evidence>
<keyword evidence="6 7" id="KW-0472">Membrane</keyword>
<feature type="transmembrane region" description="Helical" evidence="7">
    <location>
        <begin position="122"/>
        <end position="144"/>
    </location>
</feature>
<comment type="subcellular location">
    <subcellularLocation>
        <location evidence="1">Endomembrane system</location>
        <topology evidence="1">Multi-pass membrane protein</topology>
    </subcellularLocation>
</comment>
<evidence type="ECO:0000256" key="3">
    <source>
        <dbReference type="ARBA" id="ARBA00022448"/>
    </source>
</evidence>
<dbReference type="GO" id="GO:0012505">
    <property type="term" value="C:endomembrane system"/>
    <property type="evidence" value="ECO:0007669"/>
    <property type="project" value="UniProtKB-SubCell"/>
</dbReference>
<name>A0A9P8A5D0_MORAP</name>
<dbReference type="PANTHER" id="PTHR43337">
    <property type="entry name" value="XANTHINE/URACIL PERMEASE C887.17-RELATED"/>
    <property type="match status" value="1"/>
</dbReference>
<dbReference type="InterPro" id="IPR045018">
    <property type="entry name" value="Azg-like"/>
</dbReference>
<feature type="transmembrane region" description="Helical" evidence="7">
    <location>
        <begin position="47"/>
        <end position="69"/>
    </location>
</feature>
<sequence length="533" mass="57883">MIVAHSGGPCVCKSENCDSDPDFTACLAVFKLDLITATAAISGLSSLLLGLFANLPICLAPGMGLNVYFTYMTVGANGSGKVSYETALTAVFMEGIIFLVLSIVGIRQWLARLIPQSIKIATGAGIGIFLAFIGMQSSAGIGLIGSDKDTVVALTGCIRDATGACLPGTHMKSPTTWMGILGFVIISICLLFRVKGAVLIGMIFISVLSWIRGTPFTYFPYTPQGNEMFEYFKQIASFHPIQSIFWKMDFQLHSSEVWFALLTFLYVDLLDSTGTMYSMAKFSGFMYRNGDFEGSSMAFICDALSIVLGACFGLPPVTAFIESGAGIVDGGCTGITAIMTAFLFFISLLFSPIFASFPVWATGPALIVIGCLMAKSVRSINWGYIGDAIPAFMTIALMPLTYSIAYGLIAGIGSYAVINGTAYLLEVLSRGRLVPADKDAKEPWGEGAFTLANVLPPWLQWLICKATGRVYVDPLDVMEEEERLEREEAALSAAKKQDESIHMQEMETDSNLTYPHNRHHSLLHEHNLDRYYH</sequence>
<proteinExistence type="inferred from homology"/>
<evidence type="ECO:0000256" key="4">
    <source>
        <dbReference type="ARBA" id="ARBA00022692"/>
    </source>
</evidence>
<feature type="transmembrane region" description="Helical" evidence="7">
    <location>
        <begin position="333"/>
        <end position="351"/>
    </location>
</feature>
<evidence type="ECO:0008006" key="10">
    <source>
        <dbReference type="Google" id="ProtNLM"/>
    </source>
</evidence>
<dbReference type="EMBL" id="JAIFTL010000047">
    <property type="protein sequence ID" value="KAG9325138.1"/>
    <property type="molecule type" value="Genomic_DNA"/>
</dbReference>
<dbReference type="PANTHER" id="PTHR43337:SF1">
    <property type="entry name" value="XANTHINE_URACIL PERMEASE C887.17-RELATED"/>
    <property type="match status" value="1"/>
</dbReference>
<feature type="transmembrane region" description="Helical" evidence="7">
    <location>
        <begin position="257"/>
        <end position="277"/>
    </location>
</feature>
<organism evidence="8 9">
    <name type="scientific">Mortierella alpina</name>
    <name type="common">Oleaginous fungus</name>
    <name type="synonym">Mortierella renispora</name>
    <dbReference type="NCBI Taxonomy" id="64518"/>
    <lineage>
        <taxon>Eukaryota</taxon>
        <taxon>Fungi</taxon>
        <taxon>Fungi incertae sedis</taxon>
        <taxon>Mucoromycota</taxon>
        <taxon>Mortierellomycotina</taxon>
        <taxon>Mortierellomycetes</taxon>
        <taxon>Mortierellales</taxon>
        <taxon>Mortierellaceae</taxon>
        <taxon>Mortierella</taxon>
    </lineage>
</organism>
<evidence type="ECO:0000256" key="5">
    <source>
        <dbReference type="ARBA" id="ARBA00022989"/>
    </source>
</evidence>
<evidence type="ECO:0000256" key="2">
    <source>
        <dbReference type="ARBA" id="ARBA00005697"/>
    </source>
</evidence>
<dbReference type="AlphaFoldDB" id="A0A9P8A5D0"/>
<feature type="transmembrane region" description="Helical" evidence="7">
    <location>
        <begin position="89"/>
        <end position="110"/>
    </location>
</feature>
<reference evidence="8" key="1">
    <citation type="submission" date="2021-07" db="EMBL/GenBank/DDBJ databases">
        <title>Draft genome of Mortierella alpina, strain LL118, isolated from an aspen leaf litter sample.</title>
        <authorList>
            <person name="Yang S."/>
            <person name="Vinatzer B.A."/>
        </authorList>
    </citation>
    <scope>NUCLEOTIDE SEQUENCE</scope>
    <source>
        <strain evidence="8">LL118</strain>
    </source>
</reference>
<feature type="transmembrane region" description="Helical" evidence="7">
    <location>
        <begin position="381"/>
        <end position="398"/>
    </location>
</feature>
<dbReference type="InterPro" id="IPR006043">
    <property type="entry name" value="NCS2"/>
</dbReference>
<protein>
    <recommendedName>
        <fullName evidence="10">Xanthine/uracil permease</fullName>
    </recommendedName>
</protein>
<keyword evidence="4 7" id="KW-0812">Transmembrane</keyword>
<feature type="transmembrane region" description="Helical" evidence="7">
    <location>
        <begin position="404"/>
        <end position="425"/>
    </location>
</feature>
<dbReference type="Pfam" id="PF00860">
    <property type="entry name" value="Xan_ur_permease"/>
    <property type="match status" value="1"/>
</dbReference>
<evidence type="ECO:0000256" key="6">
    <source>
        <dbReference type="ARBA" id="ARBA00023136"/>
    </source>
</evidence>
<comment type="similarity">
    <text evidence="2">Belongs to the nucleobase:cation symporter-2 (NCS2) (TC 2.A.40) family. Azg-like subfamily.</text>
</comment>
<keyword evidence="3" id="KW-0813">Transport</keyword>
<gene>
    <name evidence="8" type="ORF">KVV02_003555</name>
</gene>
<accession>A0A9P8A5D0</accession>
<dbReference type="Proteomes" id="UP000717515">
    <property type="component" value="Unassembled WGS sequence"/>
</dbReference>